<comment type="similarity">
    <text evidence="1">Belongs to the LysR transcriptional regulatory family.</text>
</comment>
<dbReference type="InterPro" id="IPR005119">
    <property type="entry name" value="LysR_subst-bd"/>
</dbReference>
<dbReference type="GO" id="GO:0003677">
    <property type="term" value="F:DNA binding"/>
    <property type="evidence" value="ECO:0007669"/>
    <property type="project" value="UniProtKB-KW"/>
</dbReference>
<dbReference type="SUPFAM" id="SSF46785">
    <property type="entry name" value="Winged helix' DNA-binding domain"/>
    <property type="match status" value="1"/>
</dbReference>
<evidence type="ECO:0000259" key="5">
    <source>
        <dbReference type="PROSITE" id="PS50931"/>
    </source>
</evidence>
<evidence type="ECO:0000256" key="3">
    <source>
        <dbReference type="ARBA" id="ARBA00023125"/>
    </source>
</evidence>
<dbReference type="RefSeq" id="WP_007105415.1">
    <property type="nucleotide sequence ID" value="NZ_BAER01000067.1"/>
</dbReference>
<evidence type="ECO:0000313" key="7">
    <source>
        <dbReference type="Proteomes" id="UP000006322"/>
    </source>
</evidence>
<dbReference type="FunFam" id="1.10.10.10:FF:000001">
    <property type="entry name" value="LysR family transcriptional regulator"/>
    <property type="match status" value="1"/>
</dbReference>
<dbReference type="CDD" id="cd08422">
    <property type="entry name" value="PBP2_CrgA_like"/>
    <property type="match status" value="1"/>
</dbReference>
<evidence type="ECO:0000256" key="2">
    <source>
        <dbReference type="ARBA" id="ARBA00023015"/>
    </source>
</evidence>
<dbReference type="SUPFAM" id="SSF53850">
    <property type="entry name" value="Periplasmic binding protein-like II"/>
    <property type="match status" value="1"/>
</dbReference>
<gene>
    <name evidence="6" type="ORF">GPLA_2745</name>
</gene>
<dbReference type="InterPro" id="IPR036390">
    <property type="entry name" value="WH_DNA-bd_sf"/>
</dbReference>
<protein>
    <submittedName>
        <fullName evidence="6">Transcriptional regulator, LysR family</fullName>
    </submittedName>
</protein>
<evidence type="ECO:0000256" key="4">
    <source>
        <dbReference type="ARBA" id="ARBA00023163"/>
    </source>
</evidence>
<dbReference type="Gene3D" id="3.40.190.290">
    <property type="match status" value="1"/>
</dbReference>
<dbReference type="PROSITE" id="PS50931">
    <property type="entry name" value="HTH_LYSR"/>
    <property type="match status" value="1"/>
</dbReference>
<dbReference type="OrthoDB" id="9786526at2"/>
<evidence type="ECO:0000256" key="1">
    <source>
        <dbReference type="ARBA" id="ARBA00009437"/>
    </source>
</evidence>
<dbReference type="GO" id="GO:0003700">
    <property type="term" value="F:DNA-binding transcription factor activity"/>
    <property type="evidence" value="ECO:0007669"/>
    <property type="project" value="InterPro"/>
</dbReference>
<dbReference type="PANTHER" id="PTHR30537:SF5">
    <property type="entry name" value="HTH-TYPE TRANSCRIPTIONAL ACTIVATOR TTDR-RELATED"/>
    <property type="match status" value="1"/>
</dbReference>
<dbReference type="Gene3D" id="1.10.10.10">
    <property type="entry name" value="Winged helix-like DNA-binding domain superfamily/Winged helix DNA-binding domain"/>
    <property type="match status" value="1"/>
</dbReference>
<dbReference type="InterPro" id="IPR000847">
    <property type="entry name" value="LysR_HTH_N"/>
</dbReference>
<dbReference type="InterPro" id="IPR058163">
    <property type="entry name" value="LysR-type_TF_proteobact-type"/>
</dbReference>
<dbReference type="AlphaFoldDB" id="K6YLQ7"/>
<keyword evidence="7" id="KW-1185">Reference proteome</keyword>
<dbReference type="InterPro" id="IPR036388">
    <property type="entry name" value="WH-like_DNA-bd_sf"/>
</dbReference>
<reference evidence="7" key="1">
    <citation type="journal article" date="2014" name="Environ. Microbiol.">
        <title>Comparative genomics of the marine bacterial genus Glaciecola reveals the high degree of genomic diversity and genomic characteristic for cold adaptation.</title>
        <authorList>
            <person name="Qin Q.L."/>
            <person name="Xie B.B."/>
            <person name="Yu Y."/>
            <person name="Shu Y.L."/>
            <person name="Rong J.C."/>
            <person name="Zhang Y.J."/>
            <person name="Zhao D.L."/>
            <person name="Chen X.L."/>
            <person name="Zhang X.Y."/>
            <person name="Chen B."/>
            <person name="Zhou B.C."/>
            <person name="Zhang Y.Z."/>
        </authorList>
    </citation>
    <scope>NUCLEOTIDE SEQUENCE [LARGE SCALE GENOMIC DNA]</scope>
    <source>
        <strain evidence="7">LMG 21857</strain>
    </source>
</reference>
<accession>K6YLQ7</accession>
<keyword evidence="2" id="KW-0805">Transcription regulation</keyword>
<dbReference type="Proteomes" id="UP000006322">
    <property type="component" value="Unassembled WGS sequence"/>
</dbReference>
<organism evidence="6 7">
    <name type="scientific">Paraglaciecola polaris LMG 21857</name>
    <dbReference type="NCBI Taxonomy" id="1129793"/>
    <lineage>
        <taxon>Bacteria</taxon>
        <taxon>Pseudomonadati</taxon>
        <taxon>Pseudomonadota</taxon>
        <taxon>Gammaproteobacteria</taxon>
        <taxon>Alteromonadales</taxon>
        <taxon>Alteromonadaceae</taxon>
        <taxon>Paraglaciecola</taxon>
    </lineage>
</organism>
<dbReference type="Pfam" id="PF03466">
    <property type="entry name" value="LysR_substrate"/>
    <property type="match status" value="1"/>
</dbReference>
<keyword evidence="4" id="KW-0804">Transcription</keyword>
<dbReference type="PANTHER" id="PTHR30537">
    <property type="entry name" value="HTH-TYPE TRANSCRIPTIONAL REGULATOR"/>
    <property type="match status" value="1"/>
</dbReference>
<proteinExistence type="inferred from homology"/>
<dbReference type="EMBL" id="BAER01000067">
    <property type="protein sequence ID" value="GAC33639.1"/>
    <property type="molecule type" value="Genomic_DNA"/>
</dbReference>
<evidence type="ECO:0000313" key="6">
    <source>
        <dbReference type="EMBL" id="GAC33639.1"/>
    </source>
</evidence>
<feature type="domain" description="HTH lysR-type" evidence="5">
    <location>
        <begin position="1"/>
        <end position="58"/>
    </location>
</feature>
<sequence>MNIEHLKLFVGIAKTSNISVAGREQNLSPAVSSTYISKLEDNLGVRLVHRTTRKVSLTEEGEAFLPHAEEILTNIETARASVGDGEHNPKGTLRVTAPASFGRMHIVPALAGFLARYPELSVDFRFNDSIVDLVEGGFDIAIRDAALKDSNLIARKLAPDRRIICAAPEYIKKFGEPSSPQDISKHQSVNLMGLDMWEFATPKGPLSVKANGRIRIDNGEAVRDAGIAGSGLVMSSIWCAYKALQQGELVQVLPDFPMVSKTAIWAVYPSNRLLAPKVRAFIDYFIEYYGQTPYWEQALKK</sequence>
<dbReference type="Pfam" id="PF00126">
    <property type="entry name" value="HTH_1"/>
    <property type="match status" value="1"/>
</dbReference>
<keyword evidence="3" id="KW-0238">DNA-binding</keyword>
<dbReference type="STRING" id="1129793.GPLA_2745"/>
<dbReference type="FunFam" id="3.40.190.290:FF:000001">
    <property type="entry name" value="Transcriptional regulator, LysR family"/>
    <property type="match status" value="1"/>
</dbReference>
<comment type="caution">
    <text evidence="6">The sequence shown here is derived from an EMBL/GenBank/DDBJ whole genome shotgun (WGS) entry which is preliminary data.</text>
</comment>
<name>K6YLQ7_9ALTE</name>